<reference evidence="1" key="2">
    <citation type="submission" date="2013-09" db="EMBL/GenBank/DDBJ databases">
        <title>Draft genome sequence of Alistipes putredinis (DSM 17216).</title>
        <authorList>
            <person name="Sudarsanam P."/>
            <person name="Ley R."/>
            <person name="Guruge J."/>
            <person name="Turnbaugh P.J."/>
            <person name="Mahowald M."/>
            <person name="Liep D."/>
            <person name="Gordon J."/>
        </authorList>
    </citation>
    <scope>NUCLEOTIDE SEQUENCE</scope>
    <source>
        <strain evidence="1">DSM 17216</strain>
    </source>
</reference>
<dbReference type="InterPro" id="IPR019062">
    <property type="entry name" value="Restrct_endonuc_II_HpaII"/>
</dbReference>
<dbReference type="Pfam" id="PF09561">
    <property type="entry name" value="RE_HpaII"/>
    <property type="match status" value="1"/>
</dbReference>
<evidence type="ECO:0000313" key="1">
    <source>
        <dbReference type="EMBL" id="EDS03636.1"/>
    </source>
</evidence>
<dbReference type="OrthoDB" id="1551452at2"/>
<comment type="caution">
    <text evidence="1">The sequence shown here is derived from an EMBL/GenBank/DDBJ whole genome shotgun (WGS) entry which is preliminary data.</text>
</comment>
<dbReference type="HOGENOM" id="CLU_2366655_0_0_10"/>
<gene>
    <name evidence="1" type="ORF">ALIPUT_01463</name>
</gene>
<evidence type="ECO:0000313" key="2">
    <source>
        <dbReference type="Proteomes" id="UP000005819"/>
    </source>
</evidence>
<keyword evidence="2" id="KW-1185">Reference proteome</keyword>
<accession>B0MWF7</accession>
<dbReference type="AlphaFoldDB" id="B0MWF7"/>
<dbReference type="Proteomes" id="UP000005819">
    <property type="component" value="Unassembled WGS sequence"/>
</dbReference>
<sequence length="95" mass="10367">MLDLGMARIIAECMDKYYSGQGSEVSVATQKVAQDDPLHINSPEGQPMYAYKIKQFLLAFALGMTVSSPWDGCFNANGGYIVVKKDGDVIGCIHF</sequence>
<dbReference type="REBASE" id="29772">
    <property type="entry name" value="Apu17216ORF1463P"/>
</dbReference>
<reference evidence="1" key="1">
    <citation type="submission" date="2007-10" db="EMBL/GenBank/DDBJ databases">
        <authorList>
            <person name="Fulton L."/>
            <person name="Clifton S."/>
            <person name="Fulton B."/>
            <person name="Xu J."/>
            <person name="Minx P."/>
            <person name="Pepin K.H."/>
            <person name="Johnson M."/>
            <person name="Thiruvilangam P."/>
            <person name="Bhonagiri V."/>
            <person name="Nash W.E."/>
            <person name="Mardis E.R."/>
            <person name="Wilson R.K."/>
        </authorList>
    </citation>
    <scope>NUCLEOTIDE SEQUENCE [LARGE SCALE GENOMIC DNA]</scope>
    <source>
        <strain evidence="1">DSM 17216</strain>
    </source>
</reference>
<protein>
    <submittedName>
        <fullName evidence="1">Uncharacterized protein</fullName>
    </submittedName>
</protein>
<organism evidence="1 2">
    <name type="scientific">Alistipes putredinis DSM 17216</name>
    <dbReference type="NCBI Taxonomy" id="445970"/>
    <lineage>
        <taxon>Bacteria</taxon>
        <taxon>Pseudomonadati</taxon>
        <taxon>Bacteroidota</taxon>
        <taxon>Bacteroidia</taxon>
        <taxon>Bacteroidales</taxon>
        <taxon>Rikenellaceae</taxon>
        <taxon>Alistipes</taxon>
    </lineage>
</organism>
<dbReference type="EMBL" id="ABFK02000018">
    <property type="protein sequence ID" value="EDS03636.1"/>
    <property type="molecule type" value="Genomic_DNA"/>
</dbReference>
<proteinExistence type="predicted"/>
<name>B0MWF7_9BACT</name>